<dbReference type="InterPro" id="IPR058245">
    <property type="entry name" value="NreC/VraR/RcsB-like_REC"/>
</dbReference>
<dbReference type="RefSeq" id="WP_380222991.1">
    <property type="nucleotide sequence ID" value="NZ_JBHSOF010000001.1"/>
</dbReference>
<gene>
    <name evidence="8" type="ORF">ACFP3U_00415</name>
</gene>
<dbReference type="Gene3D" id="3.40.50.2300">
    <property type="match status" value="1"/>
</dbReference>
<dbReference type="CDD" id="cd06170">
    <property type="entry name" value="LuxR_C_like"/>
    <property type="match status" value="1"/>
</dbReference>
<dbReference type="SMART" id="SM00421">
    <property type="entry name" value="HTH_LUXR"/>
    <property type="match status" value="1"/>
</dbReference>
<comment type="caution">
    <text evidence="8">The sequence shown here is derived from an EMBL/GenBank/DDBJ whole genome shotgun (WGS) entry which is preliminary data.</text>
</comment>
<evidence type="ECO:0000313" key="9">
    <source>
        <dbReference type="Proteomes" id="UP001595975"/>
    </source>
</evidence>
<dbReference type="PROSITE" id="PS00622">
    <property type="entry name" value="HTH_LUXR_1"/>
    <property type="match status" value="1"/>
</dbReference>
<keyword evidence="2" id="KW-0805">Transcription regulation</keyword>
<dbReference type="InterPro" id="IPR001789">
    <property type="entry name" value="Sig_transdc_resp-reg_receiver"/>
</dbReference>
<dbReference type="CDD" id="cd17535">
    <property type="entry name" value="REC_NarL-like"/>
    <property type="match status" value="1"/>
</dbReference>
<protein>
    <submittedName>
        <fullName evidence="8">Response regulator</fullName>
    </submittedName>
</protein>
<dbReference type="InterPro" id="IPR016032">
    <property type="entry name" value="Sig_transdc_resp-reg_C-effctor"/>
</dbReference>
<dbReference type="SUPFAM" id="SSF52172">
    <property type="entry name" value="CheY-like"/>
    <property type="match status" value="1"/>
</dbReference>
<feature type="modified residue" description="4-aspartylphosphate" evidence="5">
    <location>
        <position position="55"/>
    </location>
</feature>
<evidence type="ECO:0000313" key="8">
    <source>
        <dbReference type="EMBL" id="MFC5661437.1"/>
    </source>
</evidence>
<keyword evidence="3" id="KW-0238">DNA-binding</keyword>
<dbReference type="SUPFAM" id="SSF46894">
    <property type="entry name" value="C-terminal effector domain of the bipartite response regulators"/>
    <property type="match status" value="1"/>
</dbReference>
<organism evidence="8 9">
    <name type="scientific">Kitasatospora misakiensis</name>
    <dbReference type="NCBI Taxonomy" id="67330"/>
    <lineage>
        <taxon>Bacteria</taxon>
        <taxon>Bacillati</taxon>
        <taxon>Actinomycetota</taxon>
        <taxon>Actinomycetes</taxon>
        <taxon>Kitasatosporales</taxon>
        <taxon>Streptomycetaceae</taxon>
        <taxon>Kitasatospora</taxon>
    </lineage>
</organism>
<evidence type="ECO:0000259" key="6">
    <source>
        <dbReference type="PROSITE" id="PS50043"/>
    </source>
</evidence>
<keyword evidence="9" id="KW-1185">Reference proteome</keyword>
<dbReference type="Proteomes" id="UP001595975">
    <property type="component" value="Unassembled WGS sequence"/>
</dbReference>
<evidence type="ECO:0000256" key="2">
    <source>
        <dbReference type="ARBA" id="ARBA00023015"/>
    </source>
</evidence>
<reference evidence="9" key="1">
    <citation type="journal article" date="2019" name="Int. J. Syst. Evol. Microbiol.">
        <title>The Global Catalogue of Microorganisms (GCM) 10K type strain sequencing project: providing services to taxonomists for standard genome sequencing and annotation.</title>
        <authorList>
            <consortium name="The Broad Institute Genomics Platform"/>
            <consortium name="The Broad Institute Genome Sequencing Center for Infectious Disease"/>
            <person name="Wu L."/>
            <person name="Ma J."/>
        </authorList>
    </citation>
    <scope>NUCLEOTIDE SEQUENCE [LARGE SCALE GENOMIC DNA]</scope>
    <source>
        <strain evidence="9">CGMCC 4.1437</strain>
    </source>
</reference>
<accession>A0ABW0WT41</accession>
<evidence type="ECO:0000256" key="1">
    <source>
        <dbReference type="ARBA" id="ARBA00022553"/>
    </source>
</evidence>
<feature type="domain" description="HTH luxR-type" evidence="6">
    <location>
        <begin position="154"/>
        <end position="219"/>
    </location>
</feature>
<dbReference type="Pfam" id="PF00072">
    <property type="entry name" value="Response_reg"/>
    <property type="match status" value="1"/>
</dbReference>
<dbReference type="SMART" id="SM00448">
    <property type="entry name" value="REC"/>
    <property type="match status" value="1"/>
</dbReference>
<dbReference type="PROSITE" id="PS50043">
    <property type="entry name" value="HTH_LUXR_2"/>
    <property type="match status" value="1"/>
</dbReference>
<evidence type="ECO:0000256" key="5">
    <source>
        <dbReference type="PROSITE-ProRule" id="PRU00169"/>
    </source>
</evidence>
<dbReference type="InterPro" id="IPR039420">
    <property type="entry name" value="WalR-like"/>
</dbReference>
<keyword evidence="1 5" id="KW-0597">Phosphoprotein</keyword>
<dbReference type="PRINTS" id="PR00038">
    <property type="entry name" value="HTHLUXR"/>
</dbReference>
<feature type="domain" description="Response regulatory" evidence="7">
    <location>
        <begin position="4"/>
        <end position="120"/>
    </location>
</feature>
<dbReference type="PANTHER" id="PTHR43214:SF24">
    <property type="entry name" value="TRANSCRIPTIONAL REGULATORY PROTEIN NARL-RELATED"/>
    <property type="match status" value="1"/>
</dbReference>
<dbReference type="InterPro" id="IPR011006">
    <property type="entry name" value="CheY-like_superfamily"/>
</dbReference>
<evidence type="ECO:0000256" key="3">
    <source>
        <dbReference type="ARBA" id="ARBA00023125"/>
    </source>
</evidence>
<dbReference type="InterPro" id="IPR000792">
    <property type="entry name" value="Tscrpt_reg_LuxR_C"/>
</dbReference>
<keyword evidence="4" id="KW-0804">Transcription</keyword>
<dbReference type="PROSITE" id="PS50110">
    <property type="entry name" value="RESPONSE_REGULATORY"/>
    <property type="match status" value="1"/>
</dbReference>
<dbReference type="PANTHER" id="PTHR43214">
    <property type="entry name" value="TWO-COMPONENT RESPONSE REGULATOR"/>
    <property type="match status" value="1"/>
</dbReference>
<dbReference type="EMBL" id="JBHSOF010000001">
    <property type="protein sequence ID" value="MFC5661437.1"/>
    <property type="molecule type" value="Genomic_DNA"/>
</dbReference>
<evidence type="ECO:0000259" key="7">
    <source>
        <dbReference type="PROSITE" id="PS50110"/>
    </source>
</evidence>
<sequence>MTIRILIVDDEALLRMAFSTVLEAQPDMVPVGEAADGAEAVRLARELRPDVVLMDVRMPGTDGIEATRRLVRTSPQSRVLILTTFDLDEYAFAGLNAGASGFLLKNTRPEELLTAIRAVAAGDAVVSPRITRLLLESFRPHIPGGREAGRGAERAERLRRLTPREREVLAEVGRGRSNAEIAATLHLAEATVKSHLGRILHKLELRDRIQAVVFAHENRLIHPA</sequence>
<evidence type="ECO:0000256" key="4">
    <source>
        <dbReference type="ARBA" id="ARBA00023163"/>
    </source>
</evidence>
<dbReference type="Pfam" id="PF00196">
    <property type="entry name" value="GerE"/>
    <property type="match status" value="1"/>
</dbReference>
<name>A0ABW0WT41_9ACTN</name>
<proteinExistence type="predicted"/>